<comment type="caution">
    <text evidence="2">The sequence shown here is derived from an EMBL/GenBank/DDBJ whole genome shotgun (WGS) entry which is preliminary data.</text>
</comment>
<protein>
    <recommendedName>
        <fullName evidence="4">RING-type domain-containing protein</fullName>
    </recommendedName>
</protein>
<sequence length="315" mass="36449">MSFHPCLHPIPTILPPFKHSTRQNRNILPLFRHFPQKSLKRECALCGLKNDAPLVQTACHHSAHIECLLPALHLGNVSCNHCHHSVIPSSLNLFHWIVETRADPSGPSHLAQTRRDHSWFNVTISLVPPPGLKITLLRILFHPAFSFSYIDFLHPPFKLVVKIFTEHVPLLYDIWYTKEGLNERSYRFTLLHDIQFRNTVSHYYHSVYNGLPTSLLHFQSQNFDPQLYFTPLLSEYHRPPSFYQASFHQTEPLPAHLIPNVVDDSEEAENTNRRPSPDLHQNGSESVHMSSPSREVINPLFSPKELEEQKENSYF</sequence>
<evidence type="ECO:0000256" key="1">
    <source>
        <dbReference type="SAM" id="MobiDB-lite"/>
    </source>
</evidence>
<reference evidence="2 3" key="1">
    <citation type="journal article" date="2022" name="bioRxiv">
        <title>Genomics of Preaxostyla Flagellates Illuminates Evolutionary Transitions and the Path Towards Mitochondrial Loss.</title>
        <authorList>
            <person name="Novak L.V.F."/>
            <person name="Treitli S.C."/>
            <person name="Pyrih J."/>
            <person name="Halakuc P."/>
            <person name="Pipaliya S.V."/>
            <person name="Vacek V."/>
            <person name="Brzon O."/>
            <person name="Soukal P."/>
            <person name="Eme L."/>
            <person name="Dacks J.B."/>
            <person name="Karnkowska A."/>
            <person name="Elias M."/>
            <person name="Hampl V."/>
        </authorList>
    </citation>
    <scope>NUCLEOTIDE SEQUENCE [LARGE SCALE GENOMIC DNA]</scope>
    <source>
        <strain evidence="2">NAU3</strain>
        <tissue evidence="2">Gut</tissue>
    </source>
</reference>
<name>A0ABQ9X039_9EUKA</name>
<evidence type="ECO:0000313" key="2">
    <source>
        <dbReference type="EMBL" id="KAK2945124.1"/>
    </source>
</evidence>
<feature type="compositionally biased region" description="Polar residues" evidence="1">
    <location>
        <begin position="279"/>
        <end position="293"/>
    </location>
</feature>
<feature type="region of interest" description="Disordered" evidence="1">
    <location>
        <begin position="264"/>
        <end position="315"/>
    </location>
</feature>
<dbReference type="EMBL" id="JARBJD010000272">
    <property type="protein sequence ID" value="KAK2945124.1"/>
    <property type="molecule type" value="Genomic_DNA"/>
</dbReference>
<dbReference type="Proteomes" id="UP001281761">
    <property type="component" value="Unassembled WGS sequence"/>
</dbReference>
<organism evidence="2 3">
    <name type="scientific">Blattamonas nauphoetae</name>
    <dbReference type="NCBI Taxonomy" id="2049346"/>
    <lineage>
        <taxon>Eukaryota</taxon>
        <taxon>Metamonada</taxon>
        <taxon>Preaxostyla</taxon>
        <taxon>Oxymonadida</taxon>
        <taxon>Blattamonas</taxon>
    </lineage>
</organism>
<feature type="compositionally biased region" description="Basic and acidic residues" evidence="1">
    <location>
        <begin position="304"/>
        <end position="315"/>
    </location>
</feature>
<accession>A0ABQ9X039</accession>
<evidence type="ECO:0008006" key="4">
    <source>
        <dbReference type="Google" id="ProtNLM"/>
    </source>
</evidence>
<gene>
    <name evidence="2" type="ORF">BLNAU_19973</name>
</gene>
<evidence type="ECO:0000313" key="3">
    <source>
        <dbReference type="Proteomes" id="UP001281761"/>
    </source>
</evidence>
<keyword evidence="3" id="KW-1185">Reference proteome</keyword>
<dbReference type="SUPFAM" id="SSF57850">
    <property type="entry name" value="RING/U-box"/>
    <property type="match status" value="1"/>
</dbReference>
<proteinExistence type="predicted"/>